<evidence type="ECO:0000256" key="11">
    <source>
        <dbReference type="PROSITE-ProRule" id="PRU01360"/>
    </source>
</evidence>
<keyword evidence="13" id="KW-0732">Signal</keyword>
<evidence type="ECO:0000259" key="15">
    <source>
        <dbReference type="Pfam" id="PF07715"/>
    </source>
</evidence>
<keyword evidence="16" id="KW-0675">Receptor</keyword>
<dbReference type="InterPro" id="IPR012910">
    <property type="entry name" value="Plug_dom"/>
</dbReference>
<evidence type="ECO:0000256" key="9">
    <source>
        <dbReference type="ARBA" id="ARBA00023136"/>
    </source>
</evidence>
<dbReference type="Pfam" id="PF07715">
    <property type="entry name" value="Plug"/>
    <property type="match status" value="1"/>
</dbReference>
<evidence type="ECO:0000256" key="7">
    <source>
        <dbReference type="ARBA" id="ARBA00023065"/>
    </source>
</evidence>
<dbReference type="InterPro" id="IPR000531">
    <property type="entry name" value="Beta-barrel_TonB"/>
</dbReference>
<dbReference type="CDD" id="cd01347">
    <property type="entry name" value="ligand_gated_channel"/>
    <property type="match status" value="1"/>
</dbReference>
<dbReference type="InterPro" id="IPR036942">
    <property type="entry name" value="Beta-barrel_TonB_sf"/>
</dbReference>
<keyword evidence="2 11" id="KW-0813">Transport</keyword>
<comment type="subcellular location">
    <subcellularLocation>
        <location evidence="1 11">Cell outer membrane</location>
        <topology evidence="1 11">Multi-pass membrane protein</topology>
    </subcellularLocation>
</comment>
<dbReference type="PANTHER" id="PTHR32552:SF81">
    <property type="entry name" value="TONB-DEPENDENT OUTER MEMBRANE RECEPTOR"/>
    <property type="match status" value="1"/>
</dbReference>
<comment type="caution">
    <text evidence="16">The sequence shown here is derived from an EMBL/GenBank/DDBJ whole genome shotgun (WGS) entry which is preliminary data.</text>
</comment>
<dbReference type="Gene3D" id="2.40.170.20">
    <property type="entry name" value="TonB-dependent receptor, beta-barrel domain"/>
    <property type="match status" value="1"/>
</dbReference>
<keyword evidence="10 11" id="KW-0998">Cell outer membrane</keyword>
<accession>K8WJK4</accession>
<evidence type="ECO:0000256" key="3">
    <source>
        <dbReference type="ARBA" id="ARBA00022452"/>
    </source>
</evidence>
<evidence type="ECO:0000259" key="14">
    <source>
        <dbReference type="Pfam" id="PF00593"/>
    </source>
</evidence>
<dbReference type="RefSeq" id="WP_008914858.1">
    <property type="nucleotide sequence ID" value="NZ_CM001773.1"/>
</dbReference>
<dbReference type="OrthoDB" id="127311at2"/>
<feature type="domain" description="TonB-dependent receptor plug" evidence="15">
    <location>
        <begin position="45"/>
        <end position="147"/>
    </location>
</feature>
<evidence type="ECO:0000256" key="2">
    <source>
        <dbReference type="ARBA" id="ARBA00022448"/>
    </source>
</evidence>
<feature type="signal peptide" evidence="13">
    <location>
        <begin position="1"/>
        <end position="24"/>
    </location>
</feature>
<feature type="chain" id="PRO_5003921253" evidence="13">
    <location>
        <begin position="25"/>
        <end position="668"/>
    </location>
</feature>
<evidence type="ECO:0000313" key="17">
    <source>
        <dbReference type="Proteomes" id="UP000010290"/>
    </source>
</evidence>
<evidence type="ECO:0000256" key="4">
    <source>
        <dbReference type="ARBA" id="ARBA00022496"/>
    </source>
</evidence>
<dbReference type="AlphaFoldDB" id="K8WJK4"/>
<comment type="similarity">
    <text evidence="11 12">Belongs to the TonB-dependent receptor family.</text>
</comment>
<keyword evidence="8 12" id="KW-0798">TonB box</keyword>
<dbReference type="Pfam" id="PF00593">
    <property type="entry name" value="TonB_dep_Rec_b-barrel"/>
    <property type="match status" value="1"/>
</dbReference>
<name>K8WJK4_9GAMM</name>
<gene>
    <name evidence="16" type="ORF">OO7_04969</name>
</gene>
<keyword evidence="5 11" id="KW-0812">Transmembrane</keyword>
<sequence length="668" mass="74184">MTNIKISALYTMMLPLLWSQFTTASSPEDDVIIVTANKRLEALNTVDDSVLIKTGEELEQAGVTQVQDLEKVFPGLQIRSRGNRTYPATTIRGISSPDFYSPSVQIYVDGVPQDHQFMTQELINVERVEFLRGPQGTLYGGNAQAGVINVITRDPQNSPTMYLAGDYATLKRDITASGTVPLIEDKLYATLSGRWMNEPGQIDNPLTGKKNLDSSDTWTGRAKVAYQPIDSPLSADFSFSHENLRSHEEVYLTDQQLKQKKYDGETPLLKREVNSYTFKAAYDFDGTTLTSVTSYQDRDVHRKYVGGQWQEKREGVNQELRLNTEYKNGASSLFGTYFAHDKAHHNSDAYPGYYGAAENKITQTSYALFGEGKLPILKDVDLTIGSRLSYENSEIDYSGRTGYAAIDAFDNSSNNTIFTPKVALGWQYTPETRLYISATRGYKPGGFNRIISSMGDKKAYDPETSDNYELGWHTSFFNKKMTLDGAFYYIRSKDKQVYAGAVPIQVIQNLGKAESKGLELTVKATPVENLSLSLGGSFGKSSYSNATDPISGVVYNNKRLPYAPDIMVNAGMEYLLEQSVLPGNLYLSTTARYYSKSYFDEQNSLEQGAYTLYDAAISLEMPNGVTVKVFGDNLTNEKYRTSSFYLGSTPISMINKGINVGAGVSISL</sequence>
<dbReference type="GO" id="GO:0009279">
    <property type="term" value="C:cell outer membrane"/>
    <property type="evidence" value="ECO:0007669"/>
    <property type="project" value="UniProtKB-SubCell"/>
</dbReference>
<proteinExistence type="inferred from homology"/>
<organism evidence="16 17">
    <name type="scientific">Providencia sneebia DSM 19967</name>
    <dbReference type="NCBI Taxonomy" id="1141660"/>
    <lineage>
        <taxon>Bacteria</taxon>
        <taxon>Pseudomonadati</taxon>
        <taxon>Pseudomonadota</taxon>
        <taxon>Gammaproteobacteria</taxon>
        <taxon>Enterobacterales</taxon>
        <taxon>Morganellaceae</taxon>
        <taxon>Providencia</taxon>
    </lineage>
</organism>
<evidence type="ECO:0000256" key="1">
    <source>
        <dbReference type="ARBA" id="ARBA00004571"/>
    </source>
</evidence>
<dbReference type="Proteomes" id="UP000010290">
    <property type="component" value="Chromosome"/>
</dbReference>
<evidence type="ECO:0000256" key="8">
    <source>
        <dbReference type="ARBA" id="ARBA00023077"/>
    </source>
</evidence>
<protein>
    <submittedName>
        <fullName evidence="16">Pesticin receptor FuyA</fullName>
    </submittedName>
</protein>
<evidence type="ECO:0000256" key="5">
    <source>
        <dbReference type="ARBA" id="ARBA00022692"/>
    </source>
</evidence>
<dbReference type="PANTHER" id="PTHR32552">
    <property type="entry name" value="FERRICHROME IRON RECEPTOR-RELATED"/>
    <property type="match status" value="1"/>
</dbReference>
<dbReference type="EMBL" id="AKKN01000005">
    <property type="protein sequence ID" value="EKT60151.1"/>
    <property type="molecule type" value="Genomic_DNA"/>
</dbReference>
<keyword evidence="9 11" id="KW-0472">Membrane</keyword>
<evidence type="ECO:0000256" key="10">
    <source>
        <dbReference type="ARBA" id="ARBA00023237"/>
    </source>
</evidence>
<evidence type="ECO:0000313" key="16">
    <source>
        <dbReference type="EMBL" id="EKT60151.1"/>
    </source>
</evidence>
<dbReference type="PATRIC" id="fig|1141660.3.peg.1007"/>
<keyword evidence="7" id="KW-0406">Ion transport</keyword>
<keyword evidence="3 11" id="KW-1134">Transmembrane beta strand</keyword>
<dbReference type="HOGENOM" id="CLU_008287_15_2_6"/>
<reference evidence="16 17" key="1">
    <citation type="journal article" date="2012" name="BMC Genomics">
        <title>Comparative genomics of bacteria in the genus Providencia isolated from wild Drosophila melanogaster.</title>
        <authorList>
            <person name="Galac M.R."/>
            <person name="Lazzaro B.P."/>
        </authorList>
    </citation>
    <scope>NUCLEOTIDE SEQUENCE [LARGE SCALE GENOMIC DNA]</scope>
    <source>
        <strain evidence="16 17">DSM 19967</strain>
    </source>
</reference>
<dbReference type="GO" id="GO:0006826">
    <property type="term" value="P:iron ion transport"/>
    <property type="evidence" value="ECO:0007669"/>
    <property type="project" value="UniProtKB-KW"/>
</dbReference>
<dbReference type="SUPFAM" id="SSF56935">
    <property type="entry name" value="Porins"/>
    <property type="match status" value="1"/>
</dbReference>
<dbReference type="PROSITE" id="PS52016">
    <property type="entry name" value="TONB_DEPENDENT_REC_3"/>
    <property type="match status" value="1"/>
</dbReference>
<keyword evidence="6" id="KW-0408">Iron</keyword>
<keyword evidence="17" id="KW-1185">Reference proteome</keyword>
<keyword evidence="4" id="KW-0410">Iron transport</keyword>
<evidence type="ECO:0000256" key="6">
    <source>
        <dbReference type="ARBA" id="ARBA00023004"/>
    </source>
</evidence>
<evidence type="ECO:0000256" key="13">
    <source>
        <dbReference type="SAM" id="SignalP"/>
    </source>
</evidence>
<dbReference type="InterPro" id="IPR039426">
    <property type="entry name" value="TonB-dep_rcpt-like"/>
</dbReference>
<evidence type="ECO:0000256" key="12">
    <source>
        <dbReference type="RuleBase" id="RU003357"/>
    </source>
</evidence>
<feature type="domain" description="TonB-dependent receptor-like beta-barrel" evidence="14">
    <location>
        <begin position="268"/>
        <end position="634"/>
    </location>
</feature>